<evidence type="ECO:0000313" key="2">
    <source>
        <dbReference type="Proteomes" id="UP000790377"/>
    </source>
</evidence>
<reference evidence="1" key="1">
    <citation type="journal article" date="2021" name="New Phytol.">
        <title>Evolutionary innovations through gain and loss of genes in the ectomycorrhizal Boletales.</title>
        <authorList>
            <person name="Wu G."/>
            <person name="Miyauchi S."/>
            <person name="Morin E."/>
            <person name="Kuo A."/>
            <person name="Drula E."/>
            <person name="Varga T."/>
            <person name="Kohler A."/>
            <person name="Feng B."/>
            <person name="Cao Y."/>
            <person name="Lipzen A."/>
            <person name="Daum C."/>
            <person name="Hundley H."/>
            <person name="Pangilinan J."/>
            <person name="Johnson J."/>
            <person name="Barry K."/>
            <person name="LaButti K."/>
            <person name="Ng V."/>
            <person name="Ahrendt S."/>
            <person name="Min B."/>
            <person name="Choi I.G."/>
            <person name="Park H."/>
            <person name="Plett J.M."/>
            <person name="Magnuson J."/>
            <person name="Spatafora J.W."/>
            <person name="Nagy L.G."/>
            <person name="Henrissat B."/>
            <person name="Grigoriev I.V."/>
            <person name="Yang Z.L."/>
            <person name="Xu J."/>
            <person name="Martin F.M."/>
        </authorList>
    </citation>
    <scope>NUCLEOTIDE SEQUENCE</scope>
    <source>
        <strain evidence="1">ATCC 28755</strain>
    </source>
</reference>
<keyword evidence="2" id="KW-1185">Reference proteome</keyword>
<accession>A0ACB8A2F5</accession>
<comment type="caution">
    <text evidence="1">The sequence shown here is derived from an EMBL/GenBank/DDBJ whole genome shotgun (WGS) entry which is preliminary data.</text>
</comment>
<sequence>MIFQIICLRLVLILLSLFANCMMLWFLVLNFFREKHLPNGKGMLQNLTLLILSFGYCSTIQSERLRSSYQAATSLSNACA</sequence>
<protein>
    <submittedName>
        <fullName evidence="1">Uncharacterized protein</fullName>
    </submittedName>
</protein>
<evidence type="ECO:0000313" key="1">
    <source>
        <dbReference type="EMBL" id="KAH7906808.1"/>
    </source>
</evidence>
<gene>
    <name evidence="1" type="ORF">BJ138DRAFT_1161728</name>
</gene>
<dbReference type="Proteomes" id="UP000790377">
    <property type="component" value="Unassembled WGS sequence"/>
</dbReference>
<dbReference type="EMBL" id="MU267973">
    <property type="protein sequence ID" value="KAH7906808.1"/>
    <property type="molecule type" value="Genomic_DNA"/>
</dbReference>
<name>A0ACB8A2F5_9AGAM</name>
<organism evidence="1 2">
    <name type="scientific">Hygrophoropsis aurantiaca</name>
    <dbReference type="NCBI Taxonomy" id="72124"/>
    <lineage>
        <taxon>Eukaryota</taxon>
        <taxon>Fungi</taxon>
        <taxon>Dikarya</taxon>
        <taxon>Basidiomycota</taxon>
        <taxon>Agaricomycotina</taxon>
        <taxon>Agaricomycetes</taxon>
        <taxon>Agaricomycetidae</taxon>
        <taxon>Boletales</taxon>
        <taxon>Coniophorineae</taxon>
        <taxon>Hygrophoropsidaceae</taxon>
        <taxon>Hygrophoropsis</taxon>
    </lineage>
</organism>
<proteinExistence type="predicted"/>